<proteinExistence type="predicted"/>
<dbReference type="InterPro" id="IPR000923">
    <property type="entry name" value="BlueCu_1"/>
</dbReference>
<feature type="domain" description="Blue (type 1) copper" evidence="4">
    <location>
        <begin position="45"/>
        <end position="168"/>
    </location>
</feature>
<sequence length="171" mass="18768">MKIGTFFGIGATLALLSGQAFAGAGHGAANGIGEPGKAENVDRVIEVEMDEMKYSPKSIDVKEGETIKFVVKNVGKLVHEFNLGTDEMWDAHKDEMRTMFQKGMMTMKRLNHAKMMEHGMMHDDPNSVLLEPGETAEVIWTFSETAEMGFACNVPGHREGGMVGKIAMNHH</sequence>
<evidence type="ECO:0000256" key="2">
    <source>
        <dbReference type="ARBA" id="ARBA00023008"/>
    </source>
</evidence>
<accession>A0A348WH46</accession>
<dbReference type="SUPFAM" id="SSF49503">
    <property type="entry name" value="Cupredoxins"/>
    <property type="match status" value="1"/>
</dbReference>
<dbReference type="GO" id="GO:0005507">
    <property type="term" value="F:copper ion binding"/>
    <property type="evidence" value="ECO:0007669"/>
    <property type="project" value="InterPro"/>
</dbReference>
<dbReference type="InterPro" id="IPR050845">
    <property type="entry name" value="Cu-binding_ET"/>
</dbReference>
<dbReference type="Pfam" id="PF00127">
    <property type="entry name" value="Copper-bind"/>
    <property type="match status" value="1"/>
</dbReference>
<reference evidence="5 6" key="1">
    <citation type="journal article" date="2018" name="Nat. Biotechnol.">
        <title>A standardized bacterial taxonomy based on genome phylogeny substantially revises the tree of life.</title>
        <authorList>
            <person name="Parks D.H."/>
            <person name="Chuvochina M."/>
            <person name="Waite D.W."/>
            <person name="Rinke C."/>
            <person name="Skarshewski A."/>
            <person name="Chaumeil P.A."/>
            <person name="Hugenholtz P."/>
        </authorList>
    </citation>
    <scope>NUCLEOTIDE SEQUENCE [LARGE SCALE GENOMIC DNA]</scope>
    <source>
        <strain evidence="5">UBA9169</strain>
    </source>
</reference>
<evidence type="ECO:0000256" key="1">
    <source>
        <dbReference type="ARBA" id="ARBA00022723"/>
    </source>
</evidence>
<protein>
    <submittedName>
        <fullName evidence="5">Copper-binding protein</fullName>
    </submittedName>
</protein>
<evidence type="ECO:0000313" key="6">
    <source>
        <dbReference type="Proteomes" id="UP000264719"/>
    </source>
</evidence>
<dbReference type="InterPro" id="IPR008972">
    <property type="entry name" value="Cupredoxin"/>
</dbReference>
<keyword evidence="2" id="KW-0186">Copper</keyword>
<dbReference type="AlphaFoldDB" id="A0A348WH46"/>
<dbReference type="Proteomes" id="UP000264719">
    <property type="component" value="Unassembled WGS sequence"/>
</dbReference>
<evidence type="ECO:0000259" key="4">
    <source>
        <dbReference type="Pfam" id="PF00127"/>
    </source>
</evidence>
<feature type="signal peptide" evidence="3">
    <location>
        <begin position="1"/>
        <end position="22"/>
    </location>
</feature>
<comment type="caution">
    <text evidence="5">The sequence shown here is derived from an EMBL/GenBank/DDBJ whole genome shotgun (WGS) entry which is preliminary data.</text>
</comment>
<dbReference type="PANTHER" id="PTHR38439:SF3">
    <property type="entry name" value="COPPER-RESISTANT CUPROPROTEIN COPI"/>
    <property type="match status" value="1"/>
</dbReference>
<dbReference type="GO" id="GO:0009055">
    <property type="term" value="F:electron transfer activity"/>
    <property type="evidence" value="ECO:0007669"/>
    <property type="project" value="InterPro"/>
</dbReference>
<evidence type="ECO:0000256" key="3">
    <source>
        <dbReference type="SAM" id="SignalP"/>
    </source>
</evidence>
<dbReference type="PANTHER" id="PTHR38439">
    <property type="entry name" value="AURACYANIN-B"/>
    <property type="match status" value="1"/>
</dbReference>
<gene>
    <name evidence="5" type="ORF">DCS45_18555</name>
</gene>
<feature type="chain" id="PRO_5016923998" evidence="3">
    <location>
        <begin position="23"/>
        <end position="171"/>
    </location>
</feature>
<dbReference type="RefSeq" id="WP_339851876.1">
    <property type="nucleotide sequence ID" value="NZ_CAXAXR010000002.1"/>
</dbReference>
<keyword evidence="1" id="KW-0479">Metal-binding</keyword>
<name>A0A348WH46_9RHOB</name>
<evidence type="ECO:0000313" key="5">
    <source>
        <dbReference type="EMBL" id="HAR53858.1"/>
    </source>
</evidence>
<dbReference type="Gene3D" id="2.60.40.420">
    <property type="entry name" value="Cupredoxins - blue copper proteins"/>
    <property type="match status" value="1"/>
</dbReference>
<dbReference type="EMBL" id="DMVW01000178">
    <property type="protein sequence ID" value="HAR53858.1"/>
    <property type="molecule type" value="Genomic_DNA"/>
</dbReference>
<organism evidence="5 6">
    <name type="scientific">Roseovarius nubinhibens</name>
    <dbReference type="NCBI Taxonomy" id="314263"/>
    <lineage>
        <taxon>Bacteria</taxon>
        <taxon>Pseudomonadati</taxon>
        <taxon>Pseudomonadota</taxon>
        <taxon>Alphaproteobacteria</taxon>
        <taxon>Rhodobacterales</taxon>
        <taxon>Roseobacteraceae</taxon>
        <taxon>Roseovarius</taxon>
    </lineage>
</organism>
<keyword evidence="3" id="KW-0732">Signal</keyword>